<feature type="transmembrane region" description="Helical" evidence="9">
    <location>
        <begin position="400"/>
        <end position="420"/>
    </location>
</feature>
<feature type="transmembrane region" description="Helical" evidence="9">
    <location>
        <begin position="165"/>
        <end position="184"/>
    </location>
</feature>
<keyword evidence="7" id="KW-0129">CBS domain</keyword>
<accession>A0A2K2UEZ4</accession>
<feature type="transmembrane region" description="Helical" evidence="9">
    <location>
        <begin position="221"/>
        <end position="242"/>
    </location>
</feature>
<feature type="transmembrane region" description="Helical" evidence="9">
    <location>
        <begin position="432"/>
        <end position="457"/>
    </location>
</feature>
<dbReference type="Gene3D" id="1.20.1720.10">
    <property type="entry name" value="Multidrug resistance protein D"/>
    <property type="match status" value="1"/>
</dbReference>
<dbReference type="AlphaFoldDB" id="A0A2K2UEZ4"/>
<keyword evidence="3" id="KW-1003">Cell membrane</keyword>
<dbReference type="GO" id="GO:0022857">
    <property type="term" value="F:transmembrane transporter activity"/>
    <property type="evidence" value="ECO:0007669"/>
    <property type="project" value="InterPro"/>
</dbReference>
<keyword evidence="6 9" id="KW-0472">Membrane</keyword>
<reference evidence="13" key="1">
    <citation type="submission" date="2018-01" db="EMBL/GenBank/DDBJ databases">
        <title>Rubneribacter badeniensis gen. nov., sp. nov., and Colonibacter rubneri, gen. nov., sp. nov., WGS of new members of the Eggerthellaceae.</title>
        <authorList>
            <person name="Danylec N."/>
            <person name="Stoll D.A."/>
            <person name="Doetsch A."/>
            <person name="Kulling S.E."/>
            <person name="Huch M."/>
        </authorList>
    </citation>
    <scope>NUCLEOTIDE SEQUENCE [LARGE SCALE GENOMIC DNA]</scope>
    <source>
        <strain evidence="13">ResAG-96</strain>
    </source>
</reference>
<feature type="transmembrane region" description="Helical" evidence="9">
    <location>
        <begin position="48"/>
        <end position="68"/>
    </location>
</feature>
<dbReference type="PANTHER" id="PTHR42718">
    <property type="entry name" value="MAJOR FACILITATOR SUPERFAMILY MULTIDRUG TRANSPORTER MFSC"/>
    <property type="match status" value="1"/>
</dbReference>
<evidence type="ECO:0000313" key="12">
    <source>
        <dbReference type="EMBL" id="PNV68710.1"/>
    </source>
</evidence>
<dbReference type="Proteomes" id="UP000236197">
    <property type="component" value="Unassembled WGS sequence"/>
</dbReference>
<evidence type="ECO:0000256" key="9">
    <source>
        <dbReference type="SAM" id="Phobius"/>
    </source>
</evidence>
<evidence type="ECO:0000256" key="4">
    <source>
        <dbReference type="ARBA" id="ARBA00022692"/>
    </source>
</evidence>
<evidence type="ECO:0000256" key="2">
    <source>
        <dbReference type="ARBA" id="ARBA00022448"/>
    </source>
</evidence>
<dbReference type="GO" id="GO:0005886">
    <property type="term" value="C:plasma membrane"/>
    <property type="evidence" value="ECO:0007669"/>
    <property type="project" value="UniProtKB-SubCell"/>
</dbReference>
<dbReference type="PANTHER" id="PTHR42718:SF24">
    <property type="entry name" value="MAJOR FACILITATOR SUPERFAMILY (MFS) PROFILE DOMAIN-CONTAINING PROTEIN"/>
    <property type="match status" value="1"/>
</dbReference>
<feature type="transmembrane region" description="Helical" evidence="9">
    <location>
        <begin position="75"/>
        <end position="93"/>
    </location>
</feature>
<feature type="transmembrane region" description="Helical" evidence="9">
    <location>
        <begin position="133"/>
        <end position="153"/>
    </location>
</feature>
<keyword evidence="4 9" id="KW-0812">Transmembrane</keyword>
<dbReference type="Gene3D" id="3.10.580.10">
    <property type="entry name" value="CBS-domain"/>
    <property type="match status" value="1"/>
</dbReference>
<keyword evidence="5 9" id="KW-1133">Transmembrane helix</keyword>
<comment type="caution">
    <text evidence="12">The sequence shown here is derived from an EMBL/GenBank/DDBJ whole genome shotgun (WGS) entry which is preliminary data.</text>
</comment>
<feature type="domain" description="Major facilitator superfamily (MFS) profile" evidence="10">
    <location>
        <begin position="10"/>
        <end position="461"/>
    </location>
</feature>
<keyword evidence="2" id="KW-0813">Transport</keyword>
<dbReference type="PROSITE" id="PS51371">
    <property type="entry name" value="CBS"/>
    <property type="match status" value="2"/>
</dbReference>
<sequence>MGLSRKQIVTLAVLVFGTFVTVLNQTVVAPVIPSVMAEMNVDAATAQWLTTGFTLVNAIMIPITAFLTDRFTTRRLFLVSMGVFTVGSALAGWGPNFAVLLIGRLVQAAGAGILMPLVMTVLMWTFPVDKRGTAMGLFGIVIAFGPAIGPTAAGIIIDRATWHDMFYIITALSIIVVVVAVFVLKRGGETNKDVTLDVPSVILSTLGFGGLLYGLSTIGSYGLSIDAAVGTVVGVVALVLFFRRQLKMEHPMLEVRVLANRKFLVSTIIGMLVQGALLAAGILVPIYLQSLLGYTATISGLVLLPGAIIMGVMGPIAGRLFDRHGPRTLSLIGMSVLTITTFAFAFLGPETGLITITLLYTVRLFSLSLVNMPITTWGMNALDNELVNHGTSVNNTFRQVAGSLGTAILVSASTIATNMSTSAGTDGTLASIFGIDVAFGLAGMLCLIGLIMVIALVKDRPGESALKDKDNSRRTVLESIMKRDVYTLPAHATVAEAMKLLVDKHISAAPLVNAAGEAVGFVSDGDILRYLSKRSQMLMDPVVMIMQTVDADADNKDFARKLDNLMQMDVRSIATKGVIGVDVHADLPEVCRVLGDNHLKKVAVLDEGHIVGVINRSDITLYSMEQYLAERGEEALAQDGGPDGPSKLERAEHAADLPDDEAVASSI</sequence>
<dbReference type="InterPro" id="IPR004638">
    <property type="entry name" value="EmrB-like"/>
</dbReference>
<evidence type="ECO:0000256" key="8">
    <source>
        <dbReference type="SAM" id="MobiDB-lite"/>
    </source>
</evidence>
<dbReference type="InterPro" id="IPR011701">
    <property type="entry name" value="MFS"/>
</dbReference>
<evidence type="ECO:0000256" key="3">
    <source>
        <dbReference type="ARBA" id="ARBA00022475"/>
    </source>
</evidence>
<dbReference type="InterPro" id="IPR000644">
    <property type="entry name" value="CBS_dom"/>
</dbReference>
<feature type="transmembrane region" description="Helical" evidence="9">
    <location>
        <begin position="329"/>
        <end position="347"/>
    </location>
</feature>
<feature type="region of interest" description="Disordered" evidence="8">
    <location>
        <begin position="633"/>
        <end position="667"/>
    </location>
</feature>
<evidence type="ECO:0000313" key="13">
    <source>
        <dbReference type="Proteomes" id="UP000236197"/>
    </source>
</evidence>
<feature type="transmembrane region" description="Helical" evidence="9">
    <location>
        <begin position="196"/>
        <end position="215"/>
    </location>
</feature>
<name>A0A2K2UEZ4_9ACTN</name>
<keyword evidence="13" id="KW-1185">Reference proteome</keyword>
<dbReference type="SUPFAM" id="SSF54631">
    <property type="entry name" value="CBS-domain pair"/>
    <property type="match status" value="1"/>
</dbReference>
<dbReference type="SUPFAM" id="SSF103473">
    <property type="entry name" value="MFS general substrate transporter"/>
    <property type="match status" value="1"/>
</dbReference>
<dbReference type="NCBIfam" id="TIGR00711">
    <property type="entry name" value="efflux_EmrB"/>
    <property type="match status" value="1"/>
</dbReference>
<dbReference type="SMART" id="SM00116">
    <property type="entry name" value="CBS"/>
    <property type="match status" value="2"/>
</dbReference>
<dbReference type="InterPro" id="IPR036259">
    <property type="entry name" value="MFS_trans_sf"/>
</dbReference>
<feature type="domain" description="CBS" evidence="11">
    <location>
        <begin position="481"/>
        <end position="537"/>
    </location>
</feature>
<dbReference type="PROSITE" id="PS50850">
    <property type="entry name" value="MFS"/>
    <property type="match status" value="1"/>
</dbReference>
<evidence type="ECO:0000256" key="1">
    <source>
        <dbReference type="ARBA" id="ARBA00004651"/>
    </source>
</evidence>
<dbReference type="Pfam" id="PF07690">
    <property type="entry name" value="MFS_1"/>
    <property type="match status" value="1"/>
</dbReference>
<feature type="transmembrane region" description="Helical" evidence="9">
    <location>
        <begin position="105"/>
        <end position="126"/>
    </location>
</feature>
<feature type="transmembrane region" description="Helical" evidence="9">
    <location>
        <begin position="263"/>
        <end position="288"/>
    </location>
</feature>
<dbReference type="RefSeq" id="WP_103264037.1">
    <property type="nucleotide sequence ID" value="NZ_CABMLE010000001.1"/>
</dbReference>
<evidence type="ECO:0000256" key="5">
    <source>
        <dbReference type="ARBA" id="ARBA00022989"/>
    </source>
</evidence>
<dbReference type="InterPro" id="IPR046342">
    <property type="entry name" value="CBS_dom_sf"/>
</dbReference>
<protein>
    <submittedName>
        <fullName evidence="12">Multidrug MFS transporter</fullName>
    </submittedName>
</protein>
<organism evidence="12 13">
    <name type="scientific">Enteroscipio rubneri</name>
    <dbReference type="NCBI Taxonomy" id="2070686"/>
    <lineage>
        <taxon>Bacteria</taxon>
        <taxon>Bacillati</taxon>
        <taxon>Actinomycetota</taxon>
        <taxon>Coriobacteriia</taxon>
        <taxon>Eggerthellales</taxon>
        <taxon>Eggerthellaceae</taxon>
        <taxon>Enteroscipio</taxon>
    </lineage>
</organism>
<feature type="transmembrane region" description="Helical" evidence="9">
    <location>
        <begin position="353"/>
        <end position="379"/>
    </location>
</feature>
<evidence type="ECO:0000259" key="10">
    <source>
        <dbReference type="PROSITE" id="PS50850"/>
    </source>
</evidence>
<dbReference type="OrthoDB" id="9812221at2"/>
<evidence type="ECO:0000256" key="7">
    <source>
        <dbReference type="PROSITE-ProRule" id="PRU00703"/>
    </source>
</evidence>
<dbReference type="EMBL" id="PPEK01000001">
    <property type="protein sequence ID" value="PNV68710.1"/>
    <property type="molecule type" value="Genomic_DNA"/>
</dbReference>
<dbReference type="Gene3D" id="1.20.1250.20">
    <property type="entry name" value="MFS general substrate transporter like domains"/>
    <property type="match status" value="1"/>
</dbReference>
<feature type="compositionally biased region" description="Acidic residues" evidence="8">
    <location>
        <begin position="657"/>
        <end position="667"/>
    </location>
</feature>
<dbReference type="PRINTS" id="PR01036">
    <property type="entry name" value="TCRTETB"/>
</dbReference>
<evidence type="ECO:0000256" key="6">
    <source>
        <dbReference type="ARBA" id="ARBA00023136"/>
    </source>
</evidence>
<dbReference type="InterPro" id="IPR020846">
    <property type="entry name" value="MFS_dom"/>
</dbReference>
<proteinExistence type="predicted"/>
<comment type="subcellular location">
    <subcellularLocation>
        <location evidence="1">Cell membrane</location>
        <topology evidence="1">Multi-pass membrane protein</topology>
    </subcellularLocation>
</comment>
<feature type="domain" description="CBS" evidence="11">
    <location>
        <begin position="574"/>
        <end position="630"/>
    </location>
</feature>
<dbReference type="Pfam" id="PF00571">
    <property type="entry name" value="CBS"/>
    <property type="match status" value="2"/>
</dbReference>
<gene>
    <name evidence="12" type="ORF">C2L71_01635</name>
</gene>
<dbReference type="CDD" id="cd17503">
    <property type="entry name" value="MFS_LmrB_MDR_like"/>
    <property type="match status" value="1"/>
</dbReference>
<feature type="transmembrane region" description="Helical" evidence="9">
    <location>
        <begin position="294"/>
        <end position="317"/>
    </location>
</feature>
<feature type="compositionally biased region" description="Basic and acidic residues" evidence="8">
    <location>
        <begin position="646"/>
        <end position="656"/>
    </location>
</feature>
<evidence type="ECO:0000259" key="11">
    <source>
        <dbReference type="PROSITE" id="PS51371"/>
    </source>
</evidence>